<accession>A0A8S2FPV3</accession>
<organism evidence="2 4">
    <name type="scientific">Didymodactylos carnosus</name>
    <dbReference type="NCBI Taxonomy" id="1234261"/>
    <lineage>
        <taxon>Eukaryota</taxon>
        <taxon>Metazoa</taxon>
        <taxon>Spiralia</taxon>
        <taxon>Gnathifera</taxon>
        <taxon>Rotifera</taxon>
        <taxon>Eurotatoria</taxon>
        <taxon>Bdelloidea</taxon>
        <taxon>Philodinida</taxon>
        <taxon>Philodinidae</taxon>
        <taxon>Didymodactylos</taxon>
    </lineage>
</organism>
<comment type="caution">
    <text evidence="2">The sequence shown here is derived from an EMBL/GenBank/DDBJ whole genome shotgun (WGS) entry which is preliminary data.</text>
</comment>
<dbReference type="SUPFAM" id="SSF51206">
    <property type="entry name" value="cAMP-binding domain-like"/>
    <property type="match status" value="1"/>
</dbReference>
<reference evidence="2" key="1">
    <citation type="submission" date="2021-02" db="EMBL/GenBank/DDBJ databases">
        <authorList>
            <person name="Nowell W R."/>
        </authorList>
    </citation>
    <scope>NUCLEOTIDE SEQUENCE</scope>
</reference>
<dbReference type="EMBL" id="CAJNOK010037719">
    <property type="protein sequence ID" value="CAF1532669.1"/>
    <property type="molecule type" value="Genomic_DNA"/>
</dbReference>
<evidence type="ECO:0000259" key="1">
    <source>
        <dbReference type="PROSITE" id="PS50042"/>
    </source>
</evidence>
<dbReference type="InterPro" id="IPR014710">
    <property type="entry name" value="RmlC-like_jellyroll"/>
</dbReference>
<dbReference type="Proteomes" id="UP000682733">
    <property type="component" value="Unassembled WGS sequence"/>
</dbReference>
<evidence type="ECO:0000313" key="4">
    <source>
        <dbReference type="Proteomes" id="UP000677228"/>
    </source>
</evidence>
<dbReference type="PROSITE" id="PS50042">
    <property type="entry name" value="CNMP_BINDING_3"/>
    <property type="match status" value="1"/>
</dbReference>
<protein>
    <recommendedName>
        <fullName evidence="1">Cyclic nucleotide-binding domain-containing protein</fullName>
    </recommendedName>
</protein>
<dbReference type="PANTHER" id="PTHR23011:SF28">
    <property type="entry name" value="CYCLIC NUCLEOTIDE-BINDING DOMAIN CONTAINING PROTEIN"/>
    <property type="match status" value="1"/>
</dbReference>
<sequence length="60" mass="7066">MRVRTCLTDIKAFTHLPQTLQDTLLQNAWYECYEQRRTIVRQGERADCFYMILSGVAIPT</sequence>
<name>A0A8S2FPV3_9BILA</name>
<feature type="domain" description="Cyclic nucleotide-binding" evidence="1">
    <location>
        <begin position="12"/>
        <end position="55"/>
    </location>
</feature>
<dbReference type="EMBL" id="CAJOBA010059975">
    <property type="protein sequence ID" value="CAF4319948.1"/>
    <property type="molecule type" value="Genomic_DNA"/>
</dbReference>
<gene>
    <name evidence="2" type="ORF">OVA965_LOCUS38336</name>
    <name evidence="3" type="ORF">TMI583_LOCUS39516</name>
</gene>
<evidence type="ECO:0000313" key="2">
    <source>
        <dbReference type="EMBL" id="CAF1532669.1"/>
    </source>
</evidence>
<evidence type="ECO:0000313" key="3">
    <source>
        <dbReference type="EMBL" id="CAF4319948.1"/>
    </source>
</evidence>
<dbReference type="InterPro" id="IPR018490">
    <property type="entry name" value="cNMP-bd_dom_sf"/>
</dbReference>
<dbReference type="InterPro" id="IPR000595">
    <property type="entry name" value="cNMP-bd_dom"/>
</dbReference>
<dbReference type="AlphaFoldDB" id="A0A8S2FPV3"/>
<dbReference type="Proteomes" id="UP000677228">
    <property type="component" value="Unassembled WGS sequence"/>
</dbReference>
<feature type="non-terminal residue" evidence="2">
    <location>
        <position position="1"/>
    </location>
</feature>
<proteinExistence type="predicted"/>
<dbReference type="PANTHER" id="PTHR23011">
    <property type="entry name" value="CYCLIC NUCLEOTIDE-BINDING DOMAIN CONTAINING PROTEIN"/>
    <property type="match status" value="1"/>
</dbReference>
<dbReference type="InterPro" id="IPR018488">
    <property type="entry name" value="cNMP-bd_CS"/>
</dbReference>
<dbReference type="Gene3D" id="2.60.120.10">
    <property type="entry name" value="Jelly Rolls"/>
    <property type="match status" value="1"/>
</dbReference>
<dbReference type="PROSITE" id="PS00888">
    <property type="entry name" value="CNMP_BINDING_1"/>
    <property type="match status" value="1"/>
</dbReference>